<dbReference type="AlphaFoldDB" id="A0A069CVT1"/>
<evidence type="ECO:0000313" key="3">
    <source>
        <dbReference type="EMBL" id="GAK31502.1"/>
    </source>
</evidence>
<dbReference type="CDD" id="cd05399">
    <property type="entry name" value="NT_Rel-Spo_like"/>
    <property type="match status" value="1"/>
</dbReference>
<gene>
    <name evidence="3" type="ORF">WOSG25_100680</name>
</gene>
<dbReference type="eggNOG" id="COG2357">
    <property type="taxonomic scope" value="Bacteria"/>
</dbReference>
<dbReference type="STRING" id="1329250.WOSG25_100680"/>
<dbReference type="InterPro" id="IPR007685">
    <property type="entry name" value="RelA_SpoT"/>
</dbReference>
<dbReference type="Gene3D" id="3.30.460.10">
    <property type="entry name" value="Beta Polymerase, domain 2"/>
    <property type="match status" value="1"/>
</dbReference>
<organism evidence="3 4">
    <name type="scientific">Weissella oryzae (strain DSM 25784 / JCM 18191 / LMG 30913 / SG25)</name>
    <dbReference type="NCBI Taxonomy" id="1329250"/>
    <lineage>
        <taxon>Bacteria</taxon>
        <taxon>Bacillati</taxon>
        <taxon>Bacillota</taxon>
        <taxon>Bacilli</taxon>
        <taxon>Lactobacillales</taxon>
        <taxon>Lactobacillaceae</taxon>
        <taxon>Weissella</taxon>
    </lineage>
</organism>
<protein>
    <submittedName>
        <fullName evidence="3">(P)ppGpp synthase</fullName>
    </submittedName>
</protein>
<proteinExistence type="predicted"/>
<evidence type="ECO:0000256" key="1">
    <source>
        <dbReference type="ARBA" id="ARBA00004976"/>
    </source>
</evidence>
<dbReference type="Proteomes" id="UP000030643">
    <property type="component" value="Unassembled WGS sequence"/>
</dbReference>
<dbReference type="PANTHER" id="PTHR47837">
    <property type="entry name" value="GTP PYROPHOSPHOKINASE YJBM"/>
    <property type="match status" value="1"/>
</dbReference>
<sequence>MEKEYLNARFKPEEFERLKRDMVQYESALAVVKTQLDNINAYYNAYETINPIEHIKARIKAPESIAGKLMKKGLPVTADAAQAELSDIAGIRIISSYAKNIYEIAEVIKNQPDFTVISEKDYVTNPKPSGYRSYHLIVEVQLGSLFNNQRRRVEIQLRTQAMDFWATLEHKARYKYRGEMPAPLAEELQNSAGQIHELDERMYLIHELLDLINEGENND</sequence>
<dbReference type="SMART" id="SM00954">
    <property type="entry name" value="RelA_SpoT"/>
    <property type="match status" value="1"/>
</dbReference>
<comment type="pathway">
    <text evidence="1">Purine metabolism; ppGpp biosynthesis; ppGpp from GTP: step 1/2.</text>
</comment>
<dbReference type="OrthoDB" id="9789634at2"/>
<dbReference type="GO" id="GO:0015970">
    <property type="term" value="P:guanosine tetraphosphate biosynthetic process"/>
    <property type="evidence" value="ECO:0007669"/>
    <property type="project" value="UniProtKB-UniPathway"/>
</dbReference>
<dbReference type="InterPro" id="IPR052366">
    <property type="entry name" value="GTP_Pyrophosphokinase"/>
</dbReference>
<dbReference type="SUPFAM" id="SSF81301">
    <property type="entry name" value="Nucleotidyltransferase"/>
    <property type="match status" value="1"/>
</dbReference>
<dbReference type="RefSeq" id="WP_027699472.1">
    <property type="nucleotide sequence ID" value="NZ_DF820493.1"/>
</dbReference>
<name>A0A069CVT1_WEIOS</name>
<evidence type="ECO:0000313" key="4">
    <source>
        <dbReference type="Proteomes" id="UP000030643"/>
    </source>
</evidence>
<reference evidence="4" key="1">
    <citation type="journal article" date="2014" name="Genome Announc.">
        <title>Draft genome sequence of Weissella oryzae SG25T, isolated from fermented rice grains.</title>
        <authorList>
            <person name="Tanizawa Y."/>
            <person name="Fujisawa T."/>
            <person name="Mochizuki T."/>
            <person name="Kaminuma E."/>
            <person name="Suzuki Y."/>
            <person name="Nakamura Y."/>
            <person name="Tohno M."/>
        </authorList>
    </citation>
    <scope>NUCLEOTIDE SEQUENCE [LARGE SCALE GENOMIC DNA]</scope>
    <source>
        <strain evidence="4">DSM 25784 / JCM 18191 / LMG 30913 / SG25</strain>
    </source>
</reference>
<dbReference type="Gene3D" id="1.10.287.860">
    <property type="entry name" value="Nucleotidyltransferase"/>
    <property type="match status" value="1"/>
</dbReference>
<keyword evidence="4" id="KW-1185">Reference proteome</keyword>
<dbReference type="UniPathway" id="UPA00908">
    <property type="reaction ID" value="UER00884"/>
</dbReference>
<dbReference type="PANTHER" id="PTHR47837:SF2">
    <property type="entry name" value="GTP PYROPHOSPHOKINASE YWAC"/>
    <property type="match status" value="1"/>
</dbReference>
<dbReference type="InterPro" id="IPR043519">
    <property type="entry name" value="NT_sf"/>
</dbReference>
<dbReference type="EMBL" id="DF820493">
    <property type="protein sequence ID" value="GAK31502.1"/>
    <property type="molecule type" value="Genomic_DNA"/>
</dbReference>
<dbReference type="Pfam" id="PF04607">
    <property type="entry name" value="RelA_SpoT"/>
    <property type="match status" value="1"/>
</dbReference>
<evidence type="ECO:0000259" key="2">
    <source>
        <dbReference type="SMART" id="SM00954"/>
    </source>
</evidence>
<accession>A0A069CVT1</accession>
<feature type="domain" description="RelA/SpoT" evidence="2">
    <location>
        <begin position="57"/>
        <end position="180"/>
    </location>
</feature>